<evidence type="ECO:0000256" key="1">
    <source>
        <dbReference type="ARBA" id="ARBA00007626"/>
    </source>
</evidence>
<dbReference type="AlphaFoldDB" id="A0A7S5S107"/>
<feature type="repeat" description="PPR" evidence="4">
    <location>
        <begin position="252"/>
        <end position="286"/>
    </location>
</feature>
<dbReference type="SUPFAM" id="SSF81901">
    <property type="entry name" value="HCP-like"/>
    <property type="match status" value="1"/>
</dbReference>
<feature type="repeat" description="PPR" evidence="4">
    <location>
        <begin position="357"/>
        <end position="391"/>
    </location>
</feature>
<accession>A0A7S5S107</accession>
<organism evidence="5">
    <name type="scientific">Triticum aestivum</name>
    <name type="common">Wheat</name>
    <dbReference type="NCBI Taxonomy" id="4565"/>
    <lineage>
        <taxon>Eukaryota</taxon>
        <taxon>Viridiplantae</taxon>
        <taxon>Streptophyta</taxon>
        <taxon>Embryophyta</taxon>
        <taxon>Tracheophyta</taxon>
        <taxon>Spermatophyta</taxon>
        <taxon>Magnoliopsida</taxon>
        <taxon>Liliopsida</taxon>
        <taxon>Poales</taxon>
        <taxon>Poaceae</taxon>
        <taxon>BOP clade</taxon>
        <taxon>Pooideae</taxon>
        <taxon>Triticodae</taxon>
        <taxon>Triticeae</taxon>
        <taxon>Triticinae</taxon>
        <taxon>Triticum</taxon>
    </lineage>
</organism>
<dbReference type="Gene3D" id="1.25.40.10">
    <property type="entry name" value="Tetratricopeptide repeat domain"/>
    <property type="match status" value="5"/>
</dbReference>
<evidence type="ECO:0000256" key="4">
    <source>
        <dbReference type="PROSITE-ProRule" id="PRU00708"/>
    </source>
</evidence>
<name>A0A7S5S107_WHEAT</name>
<evidence type="ECO:0000256" key="2">
    <source>
        <dbReference type="ARBA" id="ARBA00022737"/>
    </source>
</evidence>
<feature type="repeat" description="PPR" evidence="4">
    <location>
        <begin position="146"/>
        <end position="181"/>
    </location>
</feature>
<feature type="repeat" description="PPR" evidence="4">
    <location>
        <begin position="322"/>
        <end position="356"/>
    </location>
</feature>
<keyword evidence="3" id="KW-0809">Transit peptide</keyword>
<reference evidence="5" key="1">
    <citation type="journal article" date="2021" name="Nat. Commun.">
        <title>The genetic basis of cytoplasmic male sterility and fertility restoration in wheat.</title>
        <authorList>
            <person name="Melonek J."/>
            <person name="Duarte J."/>
            <person name="Martin J."/>
            <person name="Beuf L."/>
            <person name="Murigneux A."/>
            <person name="Varenne P."/>
            <person name="Comadran J."/>
            <person name="Specel S."/>
            <person name="Levadoux S."/>
            <person name="Bernath-Levin K."/>
            <person name="Torney F."/>
            <person name="Pichon J.-P."/>
            <person name="Perez P."/>
            <person name="Small I."/>
        </authorList>
    </citation>
    <scope>NUCLEOTIDE SEQUENCE</scope>
    <source>
        <strain evidence="5">R197.300k_Assembly_102</strain>
    </source>
</reference>
<feature type="repeat" description="PPR" evidence="4">
    <location>
        <begin position="217"/>
        <end position="251"/>
    </location>
</feature>
<feature type="repeat" description="PPR" evidence="4">
    <location>
        <begin position="182"/>
        <end position="216"/>
    </location>
</feature>
<dbReference type="InterPro" id="IPR011990">
    <property type="entry name" value="TPR-like_helical_dom_sf"/>
</dbReference>
<dbReference type="InterPro" id="IPR050667">
    <property type="entry name" value="PPR-containing_protein"/>
</dbReference>
<feature type="repeat" description="PPR" evidence="4">
    <location>
        <begin position="392"/>
        <end position="426"/>
    </location>
</feature>
<feature type="repeat" description="PPR" evidence="4">
    <location>
        <begin position="111"/>
        <end position="145"/>
    </location>
</feature>
<dbReference type="PROSITE" id="PS51375">
    <property type="entry name" value="PPR"/>
    <property type="match status" value="9"/>
</dbReference>
<dbReference type="Pfam" id="PF01535">
    <property type="entry name" value="PPR"/>
    <property type="match status" value="3"/>
</dbReference>
<dbReference type="NCBIfam" id="TIGR00756">
    <property type="entry name" value="PPR"/>
    <property type="match status" value="10"/>
</dbReference>
<keyword evidence="2" id="KW-0677">Repeat</keyword>
<dbReference type="Pfam" id="PF13812">
    <property type="entry name" value="PPR_3"/>
    <property type="match status" value="1"/>
</dbReference>
<dbReference type="Pfam" id="PF13041">
    <property type="entry name" value="PPR_2"/>
    <property type="match status" value="3"/>
</dbReference>
<comment type="similarity">
    <text evidence="1">Belongs to the PPR family. P subfamily.</text>
</comment>
<feature type="repeat" description="PPR" evidence="4">
    <location>
        <begin position="287"/>
        <end position="321"/>
    </location>
</feature>
<proteinExistence type="inferred from homology"/>
<dbReference type="PANTHER" id="PTHR47939">
    <property type="entry name" value="MEMBRANE-ASSOCIATED SALT-INDUCIBLE PROTEIN-LIKE"/>
    <property type="match status" value="1"/>
</dbReference>
<dbReference type="EMBL" id="MT015094">
    <property type="protein sequence ID" value="QIP66777.1"/>
    <property type="molecule type" value="Genomic_DNA"/>
</dbReference>
<dbReference type="InterPro" id="IPR002885">
    <property type="entry name" value="PPR_rpt"/>
</dbReference>
<sequence length="519" mass="57605">MSLLRLRLRLHARRSYSTSHPPRSQGWDPHAAFAAATERARSGNLTSEDAHKLFDQLLLQANPVNMRLPNDLLTALARAPAFAACSNGPALAVALFSRLSQGARQRVVQPTACTHGILMDCCCNAHRLDLALAFFARLLRTGLKAGVIEVNTLLKGLCRAKRAHEALDILLHRMPELGCTPNVVAYTTVIHGFFKEGQVSKACNLFHEMALQGVTPDVVTYNSVIDALCKARAMDKAEYFLGQMVDDGVVPDNVTYNSLIHGYSFSGHWKEAVRVFKQMTSRRVTADVHTYNMFMTFLCKHGRSKEAAGIFDTMAIKGLKPDNVSYAILLHGYATEGCLVDMINLFNSMERDCILPDCRIFNILINAYAKSGKLDKAMLIFNEMQKQGVSPNAVTYSTVIDAFCKKGQLDDAMIKFNQMIDTGIRQGTTVYGFCTHGDLVKAKELLTEMMNKGIPPPDIKFFHSIMQNLGTEGRVIEARDVLGLIAHIGMRPNVCTFNILSGGYCLSARWRMPQKYLMI</sequence>
<evidence type="ECO:0000313" key="5">
    <source>
        <dbReference type="EMBL" id="QIP66777.1"/>
    </source>
</evidence>
<dbReference type="PANTHER" id="PTHR47939:SF5">
    <property type="entry name" value="PENTACOTRIPEPTIDE-REPEAT REGION OF PRORP DOMAIN-CONTAINING PROTEIN"/>
    <property type="match status" value="1"/>
</dbReference>
<protein>
    <submittedName>
        <fullName evidence="5">Restorer of fertility-like protein</fullName>
    </submittedName>
</protein>
<evidence type="ECO:0000256" key="3">
    <source>
        <dbReference type="ARBA" id="ARBA00022946"/>
    </source>
</evidence>